<evidence type="ECO:0000256" key="11">
    <source>
        <dbReference type="ARBA" id="ARBA00023136"/>
    </source>
</evidence>
<reference evidence="22" key="1">
    <citation type="submission" date="2020-07" db="EMBL/GenBank/DDBJ databases">
        <title>Huge and variable diversity of episymbiotic CPR bacteria and DPANN archaea in groundwater ecosystems.</title>
        <authorList>
            <person name="He C.Y."/>
            <person name="Keren R."/>
            <person name="Whittaker M."/>
            <person name="Farag I.F."/>
            <person name="Doudna J."/>
            <person name="Cate J.H.D."/>
            <person name="Banfield J.F."/>
        </authorList>
    </citation>
    <scope>NUCLEOTIDE SEQUENCE</scope>
    <source>
        <strain evidence="22">NC_groundwater_717_Ag_S-0.2um_59_8</strain>
    </source>
</reference>
<dbReference type="GO" id="GO:0009252">
    <property type="term" value="P:peptidoglycan biosynthetic process"/>
    <property type="evidence" value="ECO:0007669"/>
    <property type="project" value="UniProtKB-KW"/>
</dbReference>
<comment type="catalytic activity">
    <reaction evidence="20">
        <text>[GlcNAc-(1-&gt;4)-Mur2Ac(oyl-L-Ala-gamma-D-Glu-L-Lys-D-Ala-D-Ala)](n)-di-trans,octa-cis-undecaprenyl diphosphate + beta-D-GlcNAc-(1-&gt;4)-Mur2Ac(oyl-L-Ala-gamma-D-Glu-L-Lys-D-Ala-D-Ala)-di-trans,octa-cis-undecaprenyl diphosphate = [GlcNAc-(1-&gt;4)-Mur2Ac(oyl-L-Ala-gamma-D-Glu-L-Lys-D-Ala-D-Ala)](n+1)-di-trans,octa-cis-undecaprenyl diphosphate + di-trans,octa-cis-undecaprenyl diphosphate + H(+)</text>
        <dbReference type="Rhea" id="RHEA:23708"/>
        <dbReference type="Rhea" id="RHEA-COMP:9602"/>
        <dbReference type="Rhea" id="RHEA-COMP:9603"/>
        <dbReference type="ChEBI" id="CHEBI:15378"/>
        <dbReference type="ChEBI" id="CHEBI:58405"/>
        <dbReference type="ChEBI" id="CHEBI:60033"/>
        <dbReference type="ChEBI" id="CHEBI:78435"/>
        <dbReference type="EC" id="2.4.99.28"/>
    </reaction>
</comment>
<dbReference type="PANTHER" id="PTHR30474">
    <property type="entry name" value="CELL CYCLE PROTEIN"/>
    <property type="match status" value="1"/>
</dbReference>
<keyword evidence="10 21" id="KW-1133">Transmembrane helix</keyword>
<comment type="pathway">
    <text evidence="2">Cell wall biogenesis; peptidoglycan biosynthesis.</text>
</comment>
<proteinExistence type="inferred from homology"/>
<evidence type="ECO:0000256" key="8">
    <source>
        <dbReference type="ARBA" id="ARBA00022960"/>
    </source>
</evidence>
<comment type="caution">
    <text evidence="22">The sequence shown here is derived from an EMBL/GenBank/DDBJ whole genome shotgun (WGS) entry which is preliminary data.</text>
</comment>
<keyword evidence="7 21" id="KW-0812">Transmembrane</keyword>
<feature type="transmembrane region" description="Helical" evidence="21">
    <location>
        <begin position="165"/>
        <end position="188"/>
    </location>
</feature>
<sequence>MGDKTGDPILLAATVLLLFFGLVMGTSASAAIALEQFQDPYYYLKRQLLFAVVGALFLAAALKTDPQQWRKWVYPLLVLTFLLLVLVLVPWIGREVGGARRWLRLGPVSFQPAELAKFTAILYTAHSLDKRGERIEDFTFGYMPNLVVLSLFFVLLLLEPDLGTAVVLAIVVLSLLLVGGARLSHLAATGLMSLPFLYAAIEGTAYRRRRILAFLDPWGDPLDSGFQLVQSFLAFGKGGFWGLGLGEGRQKLFYLPEPHTDFIFSVIGEELGFIGATAVVVLFAVLVWRGFRISQRCREPFRRYLAFGMTLGIAAQALINMGVVLGVLPTKGLTLPFVSMGGSSLVINLMMVGVLLNLSRTQSG</sequence>
<comment type="similarity">
    <text evidence="16">Belongs to the SEDS family. FtsW subfamily.</text>
</comment>
<dbReference type="EC" id="2.4.99.28" evidence="19"/>
<keyword evidence="4" id="KW-0132">Cell division</keyword>
<keyword evidence="8" id="KW-0133">Cell shape</keyword>
<evidence type="ECO:0000256" key="12">
    <source>
        <dbReference type="ARBA" id="ARBA00023306"/>
    </source>
</evidence>
<feature type="transmembrane region" description="Helical" evidence="21">
    <location>
        <begin position="334"/>
        <end position="358"/>
    </location>
</feature>
<dbReference type="InterPro" id="IPR001182">
    <property type="entry name" value="FtsW/RodA"/>
</dbReference>
<dbReference type="GO" id="GO:0008360">
    <property type="term" value="P:regulation of cell shape"/>
    <property type="evidence" value="ECO:0007669"/>
    <property type="project" value="UniProtKB-KW"/>
</dbReference>
<keyword evidence="13" id="KW-0961">Cell wall biogenesis/degradation</keyword>
<dbReference type="GO" id="GO:0071555">
    <property type="term" value="P:cell wall organization"/>
    <property type="evidence" value="ECO:0007669"/>
    <property type="project" value="UniProtKB-KW"/>
</dbReference>
<feature type="transmembrane region" description="Helical" evidence="21">
    <location>
        <begin position="303"/>
        <end position="328"/>
    </location>
</feature>
<evidence type="ECO:0000313" key="22">
    <source>
        <dbReference type="EMBL" id="MBI3014578.1"/>
    </source>
</evidence>
<evidence type="ECO:0000256" key="17">
    <source>
        <dbReference type="ARBA" id="ARBA00041185"/>
    </source>
</evidence>
<keyword evidence="3" id="KW-1003">Cell membrane</keyword>
<evidence type="ECO:0000256" key="2">
    <source>
        <dbReference type="ARBA" id="ARBA00004752"/>
    </source>
</evidence>
<dbReference type="GO" id="GO:0032153">
    <property type="term" value="C:cell division site"/>
    <property type="evidence" value="ECO:0007669"/>
    <property type="project" value="TreeGrafter"/>
</dbReference>
<evidence type="ECO:0000313" key="23">
    <source>
        <dbReference type="Proteomes" id="UP000741360"/>
    </source>
</evidence>
<evidence type="ECO:0000256" key="9">
    <source>
        <dbReference type="ARBA" id="ARBA00022984"/>
    </source>
</evidence>
<evidence type="ECO:0000256" key="14">
    <source>
        <dbReference type="ARBA" id="ARBA00032370"/>
    </source>
</evidence>
<dbReference type="Pfam" id="PF01098">
    <property type="entry name" value="FTSW_RODA_SPOVE"/>
    <property type="match status" value="1"/>
</dbReference>
<feature type="transmembrane region" description="Helical" evidence="21">
    <location>
        <begin position="40"/>
        <end position="60"/>
    </location>
</feature>
<feature type="transmembrane region" description="Helical" evidence="21">
    <location>
        <begin position="140"/>
        <end position="158"/>
    </location>
</feature>
<dbReference type="NCBIfam" id="TIGR02614">
    <property type="entry name" value="ftsW"/>
    <property type="match status" value="1"/>
</dbReference>
<evidence type="ECO:0000256" key="16">
    <source>
        <dbReference type="ARBA" id="ARBA00038053"/>
    </source>
</evidence>
<evidence type="ECO:0000256" key="5">
    <source>
        <dbReference type="ARBA" id="ARBA00022676"/>
    </source>
</evidence>
<evidence type="ECO:0000256" key="7">
    <source>
        <dbReference type="ARBA" id="ARBA00022692"/>
    </source>
</evidence>
<evidence type="ECO:0000256" key="20">
    <source>
        <dbReference type="ARBA" id="ARBA00049902"/>
    </source>
</evidence>
<name>A0A932GNU2_UNCTE</name>
<feature type="transmembrane region" description="Helical" evidence="21">
    <location>
        <begin position="271"/>
        <end position="291"/>
    </location>
</feature>
<evidence type="ECO:0000256" key="3">
    <source>
        <dbReference type="ARBA" id="ARBA00022475"/>
    </source>
</evidence>
<keyword evidence="9" id="KW-0573">Peptidoglycan synthesis</keyword>
<dbReference type="PANTHER" id="PTHR30474:SF2">
    <property type="entry name" value="PEPTIDOGLYCAN GLYCOSYLTRANSFERASE FTSW-RELATED"/>
    <property type="match status" value="1"/>
</dbReference>
<protein>
    <recommendedName>
        <fullName evidence="17">Probable peptidoglycan glycosyltransferase FtsW</fullName>
        <ecNumber evidence="19">2.4.99.28</ecNumber>
    </recommendedName>
    <alternativeName>
        <fullName evidence="18">Cell division protein FtsW</fullName>
    </alternativeName>
    <alternativeName>
        <fullName evidence="15">Cell wall polymerase</fullName>
    </alternativeName>
    <alternativeName>
        <fullName evidence="14">Peptidoglycan polymerase</fullName>
    </alternativeName>
</protein>
<dbReference type="InterPro" id="IPR013437">
    <property type="entry name" value="FtsW"/>
</dbReference>
<organism evidence="22 23">
    <name type="scientific">Tectimicrobiota bacterium</name>
    <dbReference type="NCBI Taxonomy" id="2528274"/>
    <lineage>
        <taxon>Bacteria</taxon>
        <taxon>Pseudomonadati</taxon>
        <taxon>Nitrospinota/Tectimicrobiota group</taxon>
        <taxon>Candidatus Tectimicrobiota</taxon>
    </lineage>
</organism>
<feature type="transmembrane region" description="Helical" evidence="21">
    <location>
        <begin position="72"/>
        <end position="93"/>
    </location>
</feature>
<dbReference type="GO" id="GO:0005886">
    <property type="term" value="C:plasma membrane"/>
    <property type="evidence" value="ECO:0007669"/>
    <property type="project" value="UniProtKB-SubCell"/>
</dbReference>
<evidence type="ECO:0000256" key="19">
    <source>
        <dbReference type="ARBA" id="ARBA00044770"/>
    </source>
</evidence>
<keyword evidence="6" id="KW-0808">Transferase</keyword>
<keyword evidence="12" id="KW-0131">Cell cycle</keyword>
<evidence type="ECO:0000256" key="6">
    <source>
        <dbReference type="ARBA" id="ARBA00022679"/>
    </source>
</evidence>
<dbReference type="GO" id="GO:0015648">
    <property type="term" value="F:lipid-linked peptidoglycan transporter activity"/>
    <property type="evidence" value="ECO:0007669"/>
    <property type="project" value="TreeGrafter"/>
</dbReference>
<evidence type="ECO:0000256" key="1">
    <source>
        <dbReference type="ARBA" id="ARBA00004651"/>
    </source>
</evidence>
<comment type="subcellular location">
    <subcellularLocation>
        <location evidence="1">Cell membrane</location>
        <topology evidence="1">Multi-pass membrane protein</topology>
    </subcellularLocation>
</comment>
<evidence type="ECO:0000256" key="10">
    <source>
        <dbReference type="ARBA" id="ARBA00022989"/>
    </source>
</evidence>
<keyword evidence="11 21" id="KW-0472">Membrane</keyword>
<evidence type="ECO:0000256" key="13">
    <source>
        <dbReference type="ARBA" id="ARBA00023316"/>
    </source>
</evidence>
<dbReference type="GO" id="GO:0008955">
    <property type="term" value="F:peptidoglycan glycosyltransferase activity"/>
    <property type="evidence" value="ECO:0007669"/>
    <property type="project" value="UniProtKB-EC"/>
</dbReference>
<evidence type="ECO:0000256" key="15">
    <source>
        <dbReference type="ARBA" id="ARBA00033270"/>
    </source>
</evidence>
<dbReference type="EMBL" id="JACPSX010000104">
    <property type="protein sequence ID" value="MBI3014578.1"/>
    <property type="molecule type" value="Genomic_DNA"/>
</dbReference>
<gene>
    <name evidence="22" type="primary">ftsW</name>
    <name evidence="22" type="ORF">HYY65_05875</name>
</gene>
<dbReference type="GO" id="GO:0051301">
    <property type="term" value="P:cell division"/>
    <property type="evidence" value="ECO:0007669"/>
    <property type="project" value="UniProtKB-KW"/>
</dbReference>
<dbReference type="Proteomes" id="UP000741360">
    <property type="component" value="Unassembled WGS sequence"/>
</dbReference>
<evidence type="ECO:0000256" key="4">
    <source>
        <dbReference type="ARBA" id="ARBA00022618"/>
    </source>
</evidence>
<evidence type="ECO:0000256" key="21">
    <source>
        <dbReference type="SAM" id="Phobius"/>
    </source>
</evidence>
<accession>A0A932GNU2</accession>
<evidence type="ECO:0000256" key="18">
    <source>
        <dbReference type="ARBA" id="ARBA00041418"/>
    </source>
</evidence>
<dbReference type="AlphaFoldDB" id="A0A932GNU2"/>
<keyword evidence="5" id="KW-0328">Glycosyltransferase</keyword>